<dbReference type="AlphaFoldDB" id="A0A0L6V3V2"/>
<reference evidence="1 2" key="1">
    <citation type="submission" date="2015-08" db="EMBL/GenBank/DDBJ databases">
        <title>Next Generation Sequencing and Analysis of the Genome of Puccinia sorghi L Schw, the Causal Agent of Maize Common Rust.</title>
        <authorList>
            <person name="Rochi L."/>
            <person name="Burguener G."/>
            <person name="Darino M."/>
            <person name="Turjanski A."/>
            <person name="Kreff E."/>
            <person name="Dieguez M.J."/>
            <person name="Sacco F."/>
        </authorList>
    </citation>
    <scope>NUCLEOTIDE SEQUENCE [LARGE SCALE GENOMIC DNA]</scope>
    <source>
        <strain evidence="1 2">RO10H11247</strain>
    </source>
</reference>
<keyword evidence="2" id="KW-1185">Reference proteome</keyword>
<sequence>MNGLKLVQWETATTKIDELLTKKNGLKLQATPLEACFARGTCAISLYATNQIVSVRLCNGKGRKSRFCVGFFLLRQTGKVLCYSPSKKKAVGCALRVDKGLGRLLGFFLLIQGSLQVRTSNNWDKVTVLFTAGKRADRICKSRQRHRDTVLSFMCNKQSSCMPYTGVFGKIFWGEIQGRQGPFILKKVLEALKGCTACSLWSLGDLGNISSSALCAMKYLIMFIEHCKILIKVKFNNNLLIILCFCASNPHWLLANCGSDAILIKDAYSSCSTFFMPNPIKGIVIIEYFDMQHAPAKLPSKLHKFEYVDVLAQSLCSLHSTSKLGS</sequence>
<organism evidence="1 2">
    <name type="scientific">Puccinia sorghi</name>
    <dbReference type="NCBI Taxonomy" id="27349"/>
    <lineage>
        <taxon>Eukaryota</taxon>
        <taxon>Fungi</taxon>
        <taxon>Dikarya</taxon>
        <taxon>Basidiomycota</taxon>
        <taxon>Pucciniomycotina</taxon>
        <taxon>Pucciniomycetes</taxon>
        <taxon>Pucciniales</taxon>
        <taxon>Pucciniaceae</taxon>
        <taxon>Puccinia</taxon>
    </lineage>
</organism>
<name>A0A0L6V3V2_9BASI</name>
<dbReference type="EMBL" id="LAVV01007582">
    <property type="protein sequence ID" value="KNZ55453.1"/>
    <property type="molecule type" value="Genomic_DNA"/>
</dbReference>
<dbReference type="Proteomes" id="UP000037035">
    <property type="component" value="Unassembled WGS sequence"/>
</dbReference>
<accession>A0A0L6V3V2</accession>
<evidence type="ECO:0000313" key="2">
    <source>
        <dbReference type="Proteomes" id="UP000037035"/>
    </source>
</evidence>
<evidence type="ECO:0000313" key="1">
    <source>
        <dbReference type="EMBL" id="KNZ55453.1"/>
    </source>
</evidence>
<comment type="caution">
    <text evidence="1">The sequence shown here is derived from an EMBL/GenBank/DDBJ whole genome shotgun (WGS) entry which is preliminary data.</text>
</comment>
<protein>
    <submittedName>
        <fullName evidence="1">Uncharacterized protein</fullName>
    </submittedName>
</protein>
<proteinExistence type="predicted"/>
<dbReference type="VEuPathDB" id="FungiDB:VP01_2672g2"/>
<gene>
    <name evidence="1" type="ORF">VP01_2672g2</name>
</gene>